<feature type="transmembrane region" description="Helical" evidence="2">
    <location>
        <begin position="37"/>
        <end position="58"/>
    </location>
</feature>
<dbReference type="Proteomes" id="UP001518140">
    <property type="component" value="Unassembled WGS sequence"/>
</dbReference>
<feature type="region of interest" description="Disordered" evidence="1">
    <location>
        <begin position="1"/>
        <end position="33"/>
    </location>
</feature>
<keyword evidence="4" id="KW-1185">Reference proteome</keyword>
<feature type="region of interest" description="Disordered" evidence="1">
    <location>
        <begin position="118"/>
        <end position="169"/>
    </location>
</feature>
<evidence type="ECO:0000313" key="4">
    <source>
        <dbReference type="Proteomes" id="UP001518140"/>
    </source>
</evidence>
<accession>A0ABX0DXJ4</accession>
<evidence type="ECO:0000256" key="1">
    <source>
        <dbReference type="SAM" id="MobiDB-lite"/>
    </source>
</evidence>
<comment type="caution">
    <text evidence="3">The sequence shown here is derived from an EMBL/GenBank/DDBJ whole genome shotgun (WGS) entry which is preliminary data.</text>
</comment>
<keyword evidence="2" id="KW-0472">Membrane</keyword>
<organism evidence="3 4">
    <name type="scientific">Streptomyces ureilyticus</name>
    <dbReference type="NCBI Taxonomy" id="1775131"/>
    <lineage>
        <taxon>Bacteria</taxon>
        <taxon>Bacillati</taxon>
        <taxon>Actinomycetota</taxon>
        <taxon>Actinomycetes</taxon>
        <taxon>Kitasatosporales</taxon>
        <taxon>Streptomycetaceae</taxon>
        <taxon>Streptomyces</taxon>
    </lineage>
</organism>
<keyword evidence="2" id="KW-1133">Transmembrane helix</keyword>
<dbReference type="EMBL" id="JAAKZX010000138">
    <property type="protein sequence ID" value="NGO46660.1"/>
    <property type="molecule type" value="Genomic_DNA"/>
</dbReference>
<dbReference type="RefSeq" id="WP_165343191.1">
    <property type="nucleotide sequence ID" value="NZ_JAAKZX010000138.1"/>
</dbReference>
<proteinExistence type="predicted"/>
<evidence type="ECO:0000313" key="3">
    <source>
        <dbReference type="EMBL" id="NGO46660.1"/>
    </source>
</evidence>
<sequence>MLKFAARGVHGNPRPDSATSRDRSVTDRPATVSRQRASASVFLGLLAALLTVLGMVGYDTHHQAVHPVAAISSAQDPRQALDAQALVDETQAPLDDAQALLDASDSLGPDAREHLCPVPDHDQCEGRAAADTPTTGPGSHPLPQATPARVEPRPVAAPAPLAGRPAACPPDLHMLQVLRT</sequence>
<protein>
    <submittedName>
        <fullName evidence="3">Uncharacterized protein</fullName>
    </submittedName>
</protein>
<evidence type="ECO:0000256" key="2">
    <source>
        <dbReference type="SAM" id="Phobius"/>
    </source>
</evidence>
<reference evidence="3 4" key="1">
    <citation type="submission" date="2020-02" db="EMBL/GenBank/DDBJ databases">
        <title>Whole-genome analyses of novel actinobacteria.</title>
        <authorList>
            <person name="Sahin N."/>
            <person name="Tokatli A."/>
        </authorList>
    </citation>
    <scope>NUCLEOTIDE SEQUENCE [LARGE SCALE GENOMIC DNA]</scope>
    <source>
        <strain evidence="3 4">YC419</strain>
    </source>
</reference>
<feature type="compositionally biased region" description="Low complexity" evidence="1">
    <location>
        <begin position="145"/>
        <end position="169"/>
    </location>
</feature>
<keyword evidence="2" id="KW-0812">Transmembrane</keyword>
<gene>
    <name evidence="3" type="ORF">G6048_32570</name>
</gene>
<name>A0ABX0DXJ4_9ACTN</name>